<evidence type="ECO:0000256" key="1">
    <source>
        <dbReference type="SAM" id="MobiDB-lite"/>
    </source>
</evidence>
<feature type="region of interest" description="Disordered" evidence="1">
    <location>
        <begin position="14"/>
        <end position="40"/>
    </location>
</feature>
<dbReference type="Proteomes" id="UP000681722">
    <property type="component" value="Unassembled WGS sequence"/>
</dbReference>
<dbReference type="Proteomes" id="UP000677228">
    <property type="component" value="Unassembled WGS sequence"/>
</dbReference>
<comment type="caution">
    <text evidence="3">The sequence shown here is derived from an EMBL/GenBank/DDBJ whole genome shotgun (WGS) entry which is preliminary data.</text>
</comment>
<dbReference type="EMBL" id="CAJOBC010086897">
    <property type="protein sequence ID" value="CAF4349765.1"/>
    <property type="molecule type" value="Genomic_DNA"/>
</dbReference>
<evidence type="ECO:0000313" key="5">
    <source>
        <dbReference type="EMBL" id="CAF4349765.1"/>
    </source>
</evidence>
<dbReference type="AlphaFoldDB" id="A0A815S1F0"/>
<dbReference type="Proteomes" id="UP000663829">
    <property type="component" value="Unassembled WGS sequence"/>
</dbReference>
<proteinExistence type="predicted"/>
<gene>
    <name evidence="3" type="ORF">GPM918_LOCUS36026</name>
    <name evidence="2" type="ORF">OVA965_LOCUS557</name>
    <name evidence="5" type="ORF">SRO942_LOCUS36754</name>
    <name evidence="4" type="ORF">TMI583_LOCUS557</name>
</gene>
<feature type="compositionally biased region" description="Basic and acidic residues" evidence="1">
    <location>
        <begin position="19"/>
        <end position="30"/>
    </location>
</feature>
<keyword evidence="6" id="KW-1185">Reference proteome</keyword>
<evidence type="ECO:0000313" key="4">
    <source>
        <dbReference type="EMBL" id="CAF3501825.1"/>
    </source>
</evidence>
<evidence type="ECO:0000313" key="2">
    <source>
        <dbReference type="EMBL" id="CAF0727609.1"/>
    </source>
</evidence>
<evidence type="ECO:0000313" key="3">
    <source>
        <dbReference type="EMBL" id="CAF1485602.1"/>
    </source>
</evidence>
<dbReference type="EMBL" id="CAJNOK010000078">
    <property type="protein sequence ID" value="CAF0727609.1"/>
    <property type="molecule type" value="Genomic_DNA"/>
</dbReference>
<accession>A0A815S1F0</accession>
<evidence type="ECO:0000313" key="6">
    <source>
        <dbReference type="Proteomes" id="UP000663829"/>
    </source>
</evidence>
<dbReference type="EMBL" id="CAJNOQ010021410">
    <property type="protein sequence ID" value="CAF1485602.1"/>
    <property type="molecule type" value="Genomic_DNA"/>
</dbReference>
<dbReference type="Proteomes" id="UP000682733">
    <property type="component" value="Unassembled WGS sequence"/>
</dbReference>
<protein>
    <submittedName>
        <fullName evidence="3">Uncharacterized protein</fullName>
    </submittedName>
</protein>
<sequence>MKRENFCKMWDISDGFAPKSREDSNEKSSDEDNDTPKIFISAPDVGRTRWSMYGMNCRRISLDGGING</sequence>
<reference evidence="3" key="1">
    <citation type="submission" date="2021-02" db="EMBL/GenBank/DDBJ databases">
        <authorList>
            <person name="Nowell W R."/>
        </authorList>
    </citation>
    <scope>NUCLEOTIDE SEQUENCE</scope>
</reference>
<dbReference type="EMBL" id="CAJOBA010000078">
    <property type="protein sequence ID" value="CAF3501825.1"/>
    <property type="molecule type" value="Genomic_DNA"/>
</dbReference>
<organism evidence="3 6">
    <name type="scientific">Didymodactylos carnosus</name>
    <dbReference type="NCBI Taxonomy" id="1234261"/>
    <lineage>
        <taxon>Eukaryota</taxon>
        <taxon>Metazoa</taxon>
        <taxon>Spiralia</taxon>
        <taxon>Gnathifera</taxon>
        <taxon>Rotifera</taxon>
        <taxon>Eurotatoria</taxon>
        <taxon>Bdelloidea</taxon>
        <taxon>Philodinida</taxon>
        <taxon>Philodinidae</taxon>
        <taxon>Didymodactylos</taxon>
    </lineage>
</organism>
<name>A0A815S1F0_9BILA</name>